<feature type="domain" description="ABC transporter" evidence="12">
    <location>
        <begin position="360"/>
        <end position="639"/>
    </location>
</feature>
<dbReference type="Proteomes" id="UP000019487">
    <property type="component" value="Unassembled WGS sequence"/>
</dbReference>
<feature type="domain" description="ABC transmembrane type-1" evidence="13">
    <location>
        <begin position="731"/>
        <end position="1019"/>
    </location>
</feature>
<dbReference type="PANTHER" id="PTHR43394:SF11">
    <property type="entry name" value="ATP-BINDING CASSETTE TRANSPORTER"/>
    <property type="match status" value="1"/>
</dbReference>
<feature type="transmembrane region" description="Helical" evidence="11">
    <location>
        <begin position="25"/>
        <end position="46"/>
    </location>
</feature>
<keyword evidence="9 11" id="KW-0472">Membrane</keyword>
<evidence type="ECO:0000256" key="8">
    <source>
        <dbReference type="ARBA" id="ARBA00022989"/>
    </source>
</evidence>
<dbReference type="Gene3D" id="1.20.1560.10">
    <property type="entry name" value="ABC transporter type 1, transmembrane domain"/>
    <property type="match status" value="1"/>
</dbReference>
<evidence type="ECO:0000256" key="5">
    <source>
        <dbReference type="ARBA" id="ARBA00022737"/>
    </source>
</evidence>
<feature type="transmembrane region" description="Helical" evidence="11">
    <location>
        <begin position="727"/>
        <end position="753"/>
    </location>
</feature>
<dbReference type="EMBL" id="AYSA01000390">
    <property type="protein sequence ID" value="ESZ92371.1"/>
    <property type="molecule type" value="Genomic_DNA"/>
</dbReference>
<comment type="caution">
    <text evidence="14">The sequence shown here is derived from an EMBL/GenBank/DDBJ whole genome shotgun (WGS) entry which is preliminary data.</text>
</comment>
<evidence type="ECO:0000256" key="10">
    <source>
        <dbReference type="SAM" id="MobiDB-lite"/>
    </source>
</evidence>
<dbReference type="CDD" id="cd18578">
    <property type="entry name" value="ABC_6TM_Pgp_ABCB1_D2_like"/>
    <property type="match status" value="1"/>
</dbReference>
<feature type="transmembrane region" description="Helical" evidence="11">
    <location>
        <begin position="77"/>
        <end position="100"/>
    </location>
</feature>
<dbReference type="Gene3D" id="3.40.50.300">
    <property type="entry name" value="P-loop containing nucleotide triphosphate hydrolases"/>
    <property type="match status" value="2"/>
</dbReference>
<dbReference type="PROSITE" id="PS50893">
    <property type="entry name" value="ABC_TRANSPORTER_2"/>
    <property type="match status" value="2"/>
</dbReference>
<keyword evidence="5" id="KW-0677">Repeat</keyword>
<evidence type="ECO:0000313" key="14">
    <source>
        <dbReference type="EMBL" id="ESZ92371.1"/>
    </source>
</evidence>
<dbReference type="InterPro" id="IPR003439">
    <property type="entry name" value="ABC_transporter-like_ATP-bd"/>
</dbReference>
<proteinExistence type="inferred from homology"/>
<evidence type="ECO:0000259" key="12">
    <source>
        <dbReference type="PROSITE" id="PS50893"/>
    </source>
</evidence>
<feature type="domain" description="ABC transmembrane type-1" evidence="13">
    <location>
        <begin position="26"/>
        <end position="325"/>
    </location>
</feature>
<feature type="transmembrane region" description="Helical" evidence="11">
    <location>
        <begin position="152"/>
        <end position="171"/>
    </location>
</feature>
<dbReference type="FunFam" id="1.20.1560.10:FF:000057">
    <property type="entry name" value="ABC multidrug transporter SitT"/>
    <property type="match status" value="2"/>
</dbReference>
<dbReference type="InterPro" id="IPR039421">
    <property type="entry name" value="Type_1_exporter"/>
</dbReference>
<feature type="transmembrane region" description="Helical" evidence="11">
    <location>
        <begin position="843"/>
        <end position="868"/>
    </location>
</feature>
<keyword evidence="15" id="KW-1185">Reference proteome</keyword>
<keyword evidence="8 11" id="KW-1133">Transmembrane helix</keyword>
<name>W9C954_SCLBF</name>
<evidence type="ECO:0000256" key="4">
    <source>
        <dbReference type="ARBA" id="ARBA00022692"/>
    </source>
</evidence>
<dbReference type="InterPro" id="IPR003593">
    <property type="entry name" value="AAA+_ATPase"/>
</dbReference>
<accession>W9C954</accession>
<dbReference type="SMART" id="SM00382">
    <property type="entry name" value="AAA"/>
    <property type="match status" value="2"/>
</dbReference>
<dbReference type="GO" id="GO:0015421">
    <property type="term" value="F:ABC-type oligopeptide transporter activity"/>
    <property type="evidence" value="ECO:0007669"/>
    <property type="project" value="TreeGrafter"/>
</dbReference>
<feature type="transmembrane region" description="Helical" evidence="11">
    <location>
        <begin position="957"/>
        <end position="979"/>
    </location>
</feature>
<keyword evidence="3" id="KW-0813">Transport</keyword>
<dbReference type="Pfam" id="PF00664">
    <property type="entry name" value="ABC_membrane"/>
    <property type="match status" value="2"/>
</dbReference>
<reference evidence="14 15" key="1">
    <citation type="journal article" date="2014" name="Genome Announc.">
        <title>Draft genome sequence of Sclerotinia borealis, a psychrophilic plant pathogenic fungus.</title>
        <authorList>
            <person name="Mardanov A.V."/>
            <person name="Beletsky A.V."/>
            <person name="Kadnikov V.V."/>
            <person name="Ignatov A.N."/>
            <person name="Ravin N.V."/>
        </authorList>
    </citation>
    <scope>NUCLEOTIDE SEQUENCE [LARGE SCALE GENOMIC DNA]</scope>
    <source>
        <strain evidence="15">F-4157</strain>
    </source>
</reference>
<dbReference type="OrthoDB" id="6500128at2759"/>
<dbReference type="GO" id="GO:0005524">
    <property type="term" value="F:ATP binding"/>
    <property type="evidence" value="ECO:0007669"/>
    <property type="project" value="UniProtKB-KW"/>
</dbReference>
<dbReference type="PROSITE" id="PS50929">
    <property type="entry name" value="ABC_TM1F"/>
    <property type="match status" value="2"/>
</dbReference>
<dbReference type="PROSITE" id="PS00211">
    <property type="entry name" value="ABC_TRANSPORTER_1"/>
    <property type="match status" value="2"/>
</dbReference>
<dbReference type="Pfam" id="PF00005">
    <property type="entry name" value="ABC_tran"/>
    <property type="match status" value="2"/>
</dbReference>
<dbReference type="InterPro" id="IPR011527">
    <property type="entry name" value="ABC1_TM_dom"/>
</dbReference>
<dbReference type="STRING" id="1432307.W9C954"/>
<feature type="transmembrane region" description="Helical" evidence="11">
    <location>
        <begin position="874"/>
        <end position="895"/>
    </location>
</feature>
<dbReference type="InterPro" id="IPR027417">
    <property type="entry name" value="P-loop_NTPase"/>
</dbReference>
<feature type="transmembrane region" description="Helical" evidence="11">
    <location>
        <begin position="991"/>
        <end position="1014"/>
    </location>
</feature>
<evidence type="ECO:0000256" key="3">
    <source>
        <dbReference type="ARBA" id="ARBA00022448"/>
    </source>
</evidence>
<dbReference type="InterPro" id="IPR036640">
    <property type="entry name" value="ABC1_TM_sf"/>
</dbReference>
<dbReference type="PANTHER" id="PTHR43394">
    <property type="entry name" value="ATP-DEPENDENT PERMEASE MDL1, MITOCHONDRIAL"/>
    <property type="match status" value="1"/>
</dbReference>
<feature type="domain" description="ABC transporter" evidence="12">
    <location>
        <begin position="1070"/>
        <end position="1309"/>
    </location>
</feature>
<dbReference type="GO" id="GO:0016887">
    <property type="term" value="F:ATP hydrolysis activity"/>
    <property type="evidence" value="ECO:0007669"/>
    <property type="project" value="InterPro"/>
</dbReference>
<dbReference type="GO" id="GO:0090374">
    <property type="term" value="P:oligopeptide export from mitochondrion"/>
    <property type="evidence" value="ECO:0007669"/>
    <property type="project" value="TreeGrafter"/>
</dbReference>
<feature type="transmembrane region" description="Helical" evidence="11">
    <location>
        <begin position="177"/>
        <end position="198"/>
    </location>
</feature>
<comment type="similarity">
    <text evidence="2">Belongs to the ABC transporter superfamily. ABCB family. Multidrug resistance exporter (TC 3.A.1.201) subfamily.</text>
</comment>
<feature type="transmembrane region" description="Helical" evidence="11">
    <location>
        <begin position="297"/>
        <end position="330"/>
    </location>
</feature>
<dbReference type="HOGENOM" id="CLU_000604_17_0_1"/>
<evidence type="ECO:0000256" key="7">
    <source>
        <dbReference type="ARBA" id="ARBA00022840"/>
    </source>
</evidence>
<dbReference type="CDD" id="cd18577">
    <property type="entry name" value="ABC_6TM_Pgp_ABCB1_D1_like"/>
    <property type="match status" value="1"/>
</dbReference>
<dbReference type="FunFam" id="3.40.50.300:FF:000913">
    <property type="entry name" value="ABC multidrug transporter SitT"/>
    <property type="match status" value="1"/>
</dbReference>
<keyword evidence="7" id="KW-0067">ATP-binding</keyword>
<evidence type="ECO:0000256" key="6">
    <source>
        <dbReference type="ARBA" id="ARBA00022741"/>
    </source>
</evidence>
<dbReference type="SUPFAM" id="SSF52540">
    <property type="entry name" value="P-loop containing nucleoside triphosphate hydrolases"/>
    <property type="match status" value="2"/>
</dbReference>
<feature type="transmembrane region" description="Helical" evidence="11">
    <location>
        <begin position="773"/>
        <end position="799"/>
    </location>
</feature>
<feature type="compositionally biased region" description="Acidic residues" evidence="10">
    <location>
        <begin position="694"/>
        <end position="704"/>
    </location>
</feature>
<keyword evidence="6" id="KW-0547">Nucleotide-binding</keyword>
<keyword evidence="4 11" id="KW-0812">Transmembrane</keyword>
<dbReference type="SUPFAM" id="SSF90123">
    <property type="entry name" value="ABC transporter transmembrane region"/>
    <property type="match status" value="2"/>
</dbReference>
<feature type="region of interest" description="Disordered" evidence="10">
    <location>
        <begin position="672"/>
        <end position="709"/>
    </location>
</feature>
<evidence type="ECO:0000259" key="13">
    <source>
        <dbReference type="PROSITE" id="PS50929"/>
    </source>
</evidence>
<dbReference type="GO" id="GO:0005743">
    <property type="term" value="C:mitochondrial inner membrane"/>
    <property type="evidence" value="ECO:0007669"/>
    <property type="project" value="TreeGrafter"/>
</dbReference>
<feature type="compositionally biased region" description="Basic and acidic residues" evidence="10">
    <location>
        <begin position="682"/>
        <end position="693"/>
    </location>
</feature>
<sequence length="1313" mass="141329">MAEKISAFPRLLLAGSPSAADKGTLLLGAICSIAAGVPFPIIGVLFGQLLDDFNAATCSESSGSSSDEDQSGINSKILIIVYLAVAQFVLIYLHLSCWSLHGARLAQRLRERYLQNLLRQEPSYFDNLPPGEVASRLNSDVQTIRSGTSEKVGIVLSSLSFFVTAYIVAFIKDWELAAMLLSLIPAYFLMSFIGTYYIEKYSGLMSDHAATAASIASEALSNIVVVQAFGGNTRLENKFSTALRASRTEGLKKATAIGIQSGFLYFIAYSANGLAFWQGSKSIARSVRNDSAGVTVGATFTVIFILVEATLLLSQVAPFLHLFIAAVASYKKLRMDIDRQPLIDGTTDAGLRLPQAQGGFEFKDVSFTYPSRPEITVLDNITLSIPANKNTAIVGLSGSGKSTIAGLVTRLYDPTHGQITFDGHDIRDVNTRDLRGFLSLVQQEPSLLDRSLLENIAHGLINSSNPSHAHLKAALNSSDLSDLAGEVREGTDLMAAAATRGPEIVEIITLVRKAAELADADSFITALQHGYGTSVGSSGRLISGGQKQRVALARALVKDPAVLILDEATASLDSRSEQRIQQAINKIASGRTMITIAHRLSTITTADNIIVMYKGHIVEQGSHSVLMVKSGTYADLVKLQGLGSASGKDERASMDSISKSVVTSSTAIDIEKSSQTSGPLGDAEKAEFSAKEEADTDSPEEEQEPATPSRSLWALMKGYAPALRPHLLMIFIALVASTVVGGAFSGEAVIFGNTVGSLNPCNSADSIDSRGNFYGLLFFVLAIIEFFGNLVSWAGFGWVSERIVFTVRVLSFRSLFEQDLEWHQSEGRTPAVLLSYITRDGNALAGLSGSVIGTLFSISVNLIAAIILTHIIAWKIALVCLALVPLLLGAGLMELRVLGQFEDRHENAYTQSVDIGVEAITSIKIIASLSLEEETLATYRRSLAGPRTETFKVSLTASLWQATTYFLGNLVNALAYWWGAKQILAGTYTQTQFLIVVFSLLVSALLWSQMFALAPELSNARAAMARILSLIEIGSDKMQGHVRDLPSTDIEATAETKSPIPSSDQQASSVQLRDIHFSYPARPDMQVLNGLNIDFQPGKFCALVGPSGAGKSTIISLVERLYTPQSGSIIIDGVDVTKHRDVAFRDSIALVPQESVLFEGSVEFNIGFGARPGHEVSMDEIVAACKLANIHDTIEALPDGYKTHCGISGNQFSGGQKQRLSIARALVRKPKLLILDESTSALDAESEKLLQDGLEKAARGITVIAIAHRLRTIRKADVIFLVDGGRCVDQGSHEELLERSESYRANVMHQTVV</sequence>
<evidence type="ECO:0000256" key="9">
    <source>
        <dbReference type="ARBA" id="ARBA00023136"/>
    </source>
</evidence>
<evidence type="ECO:0000313" key="15">
    <source>
        <dbReference type="Proteomes" id="UP000019487"/>
    </source>
</evidence>
<evidence type="ECO:0000256" key="2">
    <source>
        <dbReference type="ARBA" id="ARBA00007577"/>
    </source>
</evidence>
<dbReference type="InterPro" id="IPR017871">
    <property type="entry name" value="ABC_transporter-like_CS"/>
</dbReference>
<organism evidence="14 15">
    <name type="scientific">Sclerotinia borealis (strain F-4128)</name>
    <dbReference type="NCBI Taxonomy" id="1432307"/>
    <lineage>
        <taxon>Eukaryota</taxon>
        <taxon>Fungi</taxon>
        <taxon>Dikarya</taxon>
        <taxon>Ascomycota</taxon>
        <taxon>Pezizomycotina</taxon>
        <taxon>Leotiomycetes</taxon>
        <taxon>Helotiales</taxon>
        <taxon>Sclerotiniaceae</taxon>
        <taxon>Sclerotinia</taxon>
    </lineage>
</organism>
<gene>
    <name evidence="14" type="ORF">SBOR_7226</name>
</gene>
<evidence type="ECO:0000256" key="11">
    <source>
        <dbReference type="SAM" id="Phobius"/>
    </source>
</evidence>
<protein>
    <submittedName>
        <fullName evidence="14">ABC multidrug transporter SitT</fullName>
    </submittedName>
</protein>
<evidence type="ECO:0000256" key="1">
    <source>
        <dbReference type="ARBA" id="ARBA00004141"/>
    </source>
</evidence>
<comment type="subcellular location">
    <subcellularLocation>
        <location evidence="1">Membrane</location>
        <topology evidence="1">Multi-pass membrane protein</topology>
    </subcellularLocation>
</comment>